<protein>
    <submittedName>
        <fullName evidence="2">Uncharacterized protein</fullName>
    </submittedName>
</protein>
<feature type="region of interest" description="Disordered" evidence="1">
    <location>
        <begin position="79"/>
        <end position="98"/>
    </location>
</feature>
<name>A0A314Y6T1_PRUYE</name>
<dbReference type="AlphaFoldDB" id="A0A314Y6T1"/>
<dbReference type="PANTHER" id="PTHR36396">
    <property type="entry name" value="MALTASE-GLUCOAMYLASE, INTESTINAL PROTEIN"/>
    <property type="match status" value="1"/>
</dbReference>
<evidence type="ECO:0000256" key="1">
    <source>
        <dbReference type="SAM" id="MobiDB-lite"/>
    </source>
</evidence>
<evidence type="ECO:0000313" key="2">
    <source>
        <dbReference type="EMBL" id="PQQ00261.1"/>
    </source>
</evidence>
<dbReference type="EMBL" id="PJQY01001722">
    <property type="protein sequence ID" value="PQQ00261.1"/>
    <property type="molecule type" value="Genomic_DNA"/>
</dbReference>
<reference evidence="2 3" key="1">
    <citation type="submission" date="2018-02" db="EMBL/GenBank/DDBJ databases">
        <title>Draft genome of wild Prunus yedoensis var. nudiflora.</title>
        <authorList>
            <person name="Baek S."/>
            <person name="Kim J.-H."/>
            <person name="Choi K."/>
            <person name="Kim G.-B."/>
            <person name="Cho A."/>
            <person name="Jang H."/>
            <person name="Shin C.-H."/>
            <person name="Yu H.-J."/>
            <person name="Mun J.-H."/>
        </authorList>
    </citation>
    <scope>NUCLEOTIDE SEQUENCE [LARGE SCALE GENOMIC DNA]</scope>
    <source>
        <strain evidence="3">cv. Jeju island</strain>
        <tissue evidence="2">Leaf</tissue>
    </source>
</reference>
<dbReference type="STRING" id="2094558.A0A314Y6T1"/>
<dbReference type="OrthoDB" id="1932454at2759"/>
<proteinExistence type="predicted"/>
<keyword evidence="3" id="KW-1185">Reference proteome</keyword>
<comment type="caution">
    <text evidence="2">The sequence shown here is derived from an EMBL/GenBank/DDBJ whole genome shotgun (WGS) entry which is preliminary data.</text>
</comment>
<dbReference type="Proteomes" id="UP000250321">
    <property type="component" value="Unassembled WGS sequence"/>
</dbReference>
<gene>
    <name evidence="2" type="ORF">Pyn_20154</name>
</gene>
<evidence type="ECO:0000313" key="3">
    <source>
        <dbReference type="Proteomes" id="UP000250321"/>
    </source>
</evidence>
<accession>A0A314Y6T1</accession>
<organism evidence="2 3">
    <name type="scientific">Prunus yedoensis var. nudiflora</name>
    <dbReference type="NCBI Taxonomy" id="2094558"/>
    <lineage>
        <taxon>Eukaryota</taxon>
        <taxon>Viridiplantae</taxon>
        <taxon>Streptophyta</taxon>
        <taxon>Embryophyta</taxon>
        <taxon>Tracheophyta</taxon>
        <taxon>Spermatophyta</taxon>
        <taxon>Magnoliopsida</taxon>
        <taxon>eudicotyledons</taxon>
        <taxon>Gunneridae</taxon>
        <taxon>Pentapetalae</taxon>
        <taxon>rosids</taxon>
        <taxon>fabids</taxon>
        <taxon>Rosales</taxon>
        <taxon>Rosaceae</taxon>
        <taxon>Amygdaloideae</taxon>
        <taxon>Amygdaleae</taxon>
        <taxon>Prunus</taxon>
    </lineage>
</organism>
<sequence>MVRDYNAMTFQMKLQRSLRTVSEEKWKMEEKEWPGNGCFTSSGEMENYFSDCNVLQLLEQSNAVYLLSVANNCPLFHGRSRSSKSSSVSGGQMSEFRHETPLRGGTEAGFAVSLINKKLGFGDPLAAHIEAFKEGEEPISFGPSSALVDYGNGWGYRPFPKWILLGLEVDRGWKANGNATSCVMAIKALVNSSYPQMVFSPGLKASLSAFDNTD</sequence>
<dbReference type="PANTHER" id="PTHR36396:SF1">
    <property type="entry name" value="MALTASE-GLUCOAMYLASE, INTESTINAL PROTEIN"/>
    <property type="match status" value="1"/>
</dbReference>